<protein>
    <submittedName>
        <fullName evidence="1">Uncharacterized protein</fullName>
    </submittedName>
</protein>
<dbReference type="Proteomes" id="UP000309128">
    <property type="component" value="Unassembled WGS sequence"/>
</dbReference>
<sequence>MIGRLVELDGFGIEAVATLTRSGLLAPVPPATLARMVEAYRHFHVSPAAGVAMAAARWPERRSVVDESWPGSRRRATSRSWTPCRATRPARWTGSSSSYLIYNVKAIGT</sequence>
<keyword evidence="2" id="KW-1185">Reference proteome</keyword>
<dbReference type="AlphaFoldDB" id="A0A5S4FT03"/>
<dbReference type="OrthoDB" id="9990170at2"/>
<name>A0A5S4FT03_9ACTN</name>
<evidence type="ECO:0000313" key="2">
    <source>
        <dbReference type="Proteomes" id="UP000309128"/>
    </source>
</evidence>
<dbReference type="EMBL" id="VCKY01000016">
    <property type="protein sequence ID" value="TMR23763.1"/>
    <property type="molecule type" value="Genomic_DNA"/>
</dbReference>
<organism evidence="1 2">
    <name type="scientific">Nonomuraea turkmeniaca</name>
    <dbReference type="NCBI Taxonomy" id="103838"/>
    <lineage>
        <taxon>Bacteria</taxon>
        <taxon>Bacillati</taxon>
        <taxon>Actinomycetota</taxon>
        <taxon>Actinomycetes</taxon>
        <taxon>Streptosporangiales</taxon>
        <taxon>Streptosporangiaceae</taxon>
        <taxon>Nonomuraea</taxon>
    </lineage>
</organism>
<dbReference type="RefSeq" id="WP_138665303.1">
    <property type="nucleotide sequence ID" value="NZ_VCKY01000016.1"/>
</dbReference>
<reference evidence="1 2" key="1">
    <citation type="submission" date="2019-05" db="EMBL/GenBank/DDBJ databases">
        <title>Draft genome sequence of Nonomuraea turkmeniaca DSM 43926.</title>
        <authorList>
            <person name="Saricaoglu S."/>
            <person name="Isik K."/>
        </authorList>
    </citation>
    <scope>NUCLEOTIDE SEQUENCE [LARGE SCALE GENOMIC DNA]</scope>
    <source>
        <strain evidence="1 2">DSM 43926</strain>
    </source>
</reference>
<evidence type="ECO:0000313" key="1">
    <source>
        <dbReference type="EMBL" id="TMR23763.1"/>
    </source>
</evidence>
<gene>
    <name evidence="1" type="ORF">ETD86_07170</name>
</gene>
<proteinExistence type="predicted"/>
<comment type="caution">
    <text evidence="1">The sequence shown here is derived from an EMBL/GenBank/DDBJ whole genome shotgun (WGS) entry which is preliminary data.</text>
</comment>
<accession>A0A5S4FT03</accession>